<dbReference type="CDD" id="cd06464">
    <property type="entry name" value="ACD_sHsps-like"/>
    <property type="match status" value="1"/>
</dbReference>
<dbReference type="InterPro" id="IPR008978">
    <property type="entry name" value="HSP20-like_chaperone"/>
</dbReference>
<evidence type="ECO:0000313" key="3">
    <source>
        <dbReference type="Proteomes" id="UP000319894"/>
    </source>
</evidence>
<accession>A0A554ND60</accession>
<protein>
    <submittedName>
        <fullName evidence="2">Hsp20/alpha crystallin family protein</fullName>
    </submittedName>
</protein>
<sequence>MRRDDRDDDPFSDVSDFFREIERMMGGADSGFGDDVHFRVDRMDDVVRVVGDLPGVEKETIDVQCDGHDVIVGADTDRYEYRERIELPARVDEHSAEAMFNNGVLEITLDCVDGNSGTGIHVD</sequence>
<dbReference type="EMBL" id="QMDX01000002">
    <property type="protein sequence ID" value="TSD15265.1"/>
    <property type="molecule type" value="Genomic_DNA"/>
</dbReference>
<dbReference type="InParanoid" id="A0A554ND60"/>
<dbReference type="SUPFAM" id="SSF49764">
    <property type="entry name" value="HSP20-like chaperones"/>
    <property type="match status" value="1"/>
</dbReference>
<dbReference type="Gene3D" id="2.60.40.790">
    <property type="match status" value="1"/>
</dbReference>
<evidence type="ECO:0000313" key="2">
    <source>
        <dbReference type="EMBL" id="TSD15265.1"/>
    </source>
</evidence>
<name>A0A554ND60_9EURY</name>
<dbReference type="Proteomes" id="UP000319894">
    <property type="component" value="Unassembled WGS sequence"/>
</dbReference>
<organism evidence="2 3">
    <name type="scientific">Haloglomus irregulare</name>
    <dbReference type="NCBI Taxonomy" id="2234134"/>
    <lineage>
        <taxon>Archaea</taxon>
        <taxon>Methanobacteriati</taxon>
        <taxon>Methanobacteriota</taxon>
        <taxon>Stenosarchaea group</taxon>
        <taxon>Halobacteria</taxon>
        <taxon>Halobacteriales</taxon>
        <taxon>Natronomonadaceae</taxon>
        <taxon>Haloglomus</taxon>
    </lineage>
</organism>
<evidence type="ECO:0000259" key="1">
    <source>
        <dbReference type="Pfam" id="PF17886"/>
    </source>
</evidence>
<keyword evidence="3" id="KW-1185">Reference proteome</keyword>
<dbReference type="AlphaFoldDB" id="A0A554ND60"/>
<proteinExistence type="predicted"/>
<feature type="domain" description="ArsA HSP20-like" evidence="1">
    <location>
        <begin position="49"/>
        <end position="108"/>
    </location>
</feature>
<comment type="caution">
    <text evidence="2">The sequence shown here is derived from an EMBL/GenBank/DDBJ whole genome shotgun (WGS) entry which is preliminary data.</text>
</comment>
<dbReference type="OrthoDB" id="26084at2157"/>
<gene>
    <name evidence="2" type="ORF">DP107_05295</name>
</gene>
<reference evidence="2 3" key="1">
    <citation type="submission" date="2018-06" db="EMBL/GenBank/DDBJ databases">
        <title>Natronomonas sp. F16-60 a new haloarchaeon isolated from a solar saltern of Isla Cristina, Huelva, Spain.</title>
        <authorList>
            <person name="Duran-Viseras A."/>
            <person name="Sanchez-Porro C."/>
            <person name="Ventosa A."/>
        </authorList>
    </citation>
    <scope>NUCLEOTIDE SEQUENCE [LARGE SCALE GENOMIC DNA]</scope>
    <source>
        <strain evidence="2 3">F16-60</strain>
    </source>
</reference>
<dbReference type="Pfam" id="PF17886">
    <property type="entry name" value="ArsA_HSP20"/>
    <property type="match status" value="1"/>
</dbReference>
<dbReference type="RefSeq" id="WP_144261106.1">
    <property type="nucleotide sequence ID" value="NZ_QMDX01000002.1"/>
</dbReference>
<dbReference type="InterPro" id="IPR040612">
    <property type="entry name" value="ArsA_HSP20-like"/>
</dbReference>